<accession>A0AAW2FYF1</accession>
<gene>
    <name evidence="1" type="ORF">PUN28_009574</name>
</gene>
<sequence>MRYERVRRRRSSGRFRECRVNSRVDFALSCARDEDPIRVSSAERRRRPRKGIRRRTANSTIIKFLVLRGGGGLGEATCIGGATSGSL</sequence>
<keyword evidence="2" id="KW-1185">Reference proteome</keyword>
<organism evidence="1 2">
    <name type="scientific">Cardiocondyla obscurior</name>
    <dbReference type="NCBI Taxonomy" id="286306"/>
    <lineage>
        <taxon>Eukaryota</taxon>
        <taxon>Metazoa</taxon>
        <taxon>Ecdysozoa</taxon>
        <taxon>Arthropoda</taxon>
        <taxon>Hexapoda</taxon>
        <taxon>Insecta</taxon>
        <taxon>Pterygota</taxon>
        <taxon>Neoptera</taxon>
        <taxon>Endopterygota</taxon>
        <taxon>Hymenoptera</taxon>
        <taxon>Apocrita</taxon>
        <taxon>Aculeata</taxon>
        <taxon>Formicoidea</taxon>
        <taxon>Formicidae</taxon>
        <taxon>Myrmicinae</taxon>
        <taxon>Cardiocondyla</taxon>
    </lineage>
</organism>
<dbReference type="EMBL" id="JADYXP020000008">
    <property type="protein sequence ID" value="KAL0119041.1"/>
    <property type="molecule type" value="Genomic_DNA"/>
</dbReference>
<reference evidence="1 2" key="1">
    <citation type="submission" date="2023-03" db="EMBL/GenBank/DDBJ databases">
        <title>High recombination rates correlate with genetic variation in Cardiocondyla obscurior ants.</title>
        <authorList>
            <person name="Errbii M."/>
        </authorList>
    </citation>
    <scope>NUCLEOTIDE SEQUENCE [LARGE SCALE GENOMIC DNA]</scope>
    <source>
        <strain evidence="1">Alpha-2009</strain>
        <tissue evidence="1">Whole body</tissue>
    </source>
</reference>
<dbReference type="AlphaFoldDB" id="A0AAW2FYF1"/>
<comment type="caution">
    <text evidence="1">The sequence shown here is derived from an EMBL/GenBank/DDBJ whole genome shotgun (WGS) entry which is preliminary data.</text>
</comment>
<proteinExistence type="predicted"/>
<evidence type="ECO:0000313" key="2">
    <source>
        <dbReference type="Proteomes" id="UP001430953"/>
    </source>
</evidence>
<protein>
    <submittedName>
        <fullName evidence="1">Uncharacterized protein</fullName>
    </submittedName>
</protein>
<dbReference type="Proteomes" id="UP001430953">
    <property type="component" value="Unassembled WGS sequence"/>
</dbReference>
<name>A0AAW2FYF1_9HYME</name>
<evidence type="ECO:0000313" key="1">
    <source>
        <dbReference type="EMBL" id="KAL0119041.1"/>
    </source>
</evidence>